<dbReference type="RefSeq" id="WP_171835678.1">
    <property type="nucleotide sequence ID" value="NZ_CP053708.1"/>
</dbReference>
<keyword evidence="3" id="KW-1185">Reference proteome</keyword>
<dbReference type="InterPro" id="IPR013216">
    <property type="entry name" value="Methyltransf_11"/>
</dbReference>
<feature type="domain" description="Methyltransferase type 11" evidence="1">
    <location>
        <begin position="49"/>
        <end position="98"/>
    </location>
</feature>
<proteinExistence type="predicted"/>
<sequence>MIDVILADRGSCSILDLGGTPAYWAGFDRELKSRNVSVTIVNLLMQPATSSRISCIVGDATDLSHFGKNSFDIVHSNSVIEHVGDWTRLQAFAGEATRLAPAYFVQTPNLWFPLDMHSRTPFFHWLPVRLRIKLLMHRRCGFYPRARTVDEALSHIHDANCLTRTQMQKLFAGANIERERFFGMTKSLIAVRG</sequence>
<gene>
    <name evidence="2" type="ORF">HN018_12370</name>
</gene>
<dbReference type="GO" id="GO:0032259">
    <property type="term" value="P:methylation"/>
    <property type="evidence" value="ECO:0007669"/>
    <property type="project" value="UniProtKB-KW"/>
</dbReference>
<dbReference type="Gene3D" id="3.40.50.150">
    <property type="entry name" value="Vaccinia Virus protein VP39"/>
    <property type="match status" value="1"/>
</dbReference>
<keyword evidence="2" id="KW-0489">Methyltransferase</keyword>
<organism evidence="2 3">
    <name type="scientific">Lichenicola cladoniae</name>
    <dbReference type="NCBI Taxonomy" id="1484109"/>
    <lineage>
        <taxon>Bacteria</taxon>
        <taxon>Pseudomonadati</taxon>
        <taxon>Pseudomonadota</taxon>
        <taxon>Alphaproteobacteria</taxon>
        <taxon>Acetobacterales</taxon>
        <taxon>Acetobacteraceae</taxon>
        <taxon>Lichenicola</taxon>
    </lineage>
</organism>
<evidence type="ECO:0000313" key="2">
    <source>
        <dbReference type="EMBL" id="QKE90727.1"/>
    </source>
</evidence>
<dbReference type="Proteomes" id="UP000500767">
    <property type="component" value="Chromosome"/>
</dbReference>
<keyword evidence="2" id="KW-0808">Transferase</keyword>
<accession>A0A6M8HR44</accession>
<dbReference type="SUPFAM" id="SSF53335">
    <property type="entry name" value="S-adenosyl-L-methionine-dependent methyltransferases"/>
    <property type="match status" value="1"/>
</dbReference>
<protein>
    <submittedName>
        <fullName evidence="2">Class I SAM-dependent methyltransferase</fullName>
    </submittedName>
</protein>
<dbReference type="EMBL" id="CP053708">
    <property type="protein sequence ID" value="QKE90727.1"/>
    <property type="molecule type" value="Genomic_DNA"/>
</dbReference>
<evidence type="ECO:0000259" key="1">
    <source>
        <dbReference type="Pfam" id="PF08241"/>
    </source>
</evidence>
<name>A0A6M8HR44_9PROT</name>
<evidence type="ECO:0000313" key="3">
    <source>
        <dbReference type="Proteomes" id="UP000500767"/>
    </source>
</evidence>
<dbReference type="Pfam" id="PF08241">
    <property type="entry name" value="Methyltransf_11"/>
    <property type="match status" value="1"/>
</dbReference>
<reference evidence="2 3" key="1">
    <citation type="journal article" date="2014" name="World J. Microbiol. Biotechnol.">
        <title>Biodiversity and physiological characteristics of Antarctic and Arctic lichens-associated bacteria.</title>
        <authorList>
            <person name="Lee Y.M."/>
            <person name="Kim E.H."/>
            <person name="Lee H.K."/>
            <person name="Hong S.G."/>
        </authorList>
    </citation>
    <scope>NUCLEOTIDE SEQUENCE [LARGE SCALE GENOMIC DNA]</scope>
    <source>
        <strain evidence="2 3">PAMC 26569</strain>
    </source>
</reference>
<dbReference type="AlphaFoldDB" id="A0A6M8HR44"/>
<dbReference type="InterPro" id="IPR029063">
    <property type="entry name" value="SAM-dependent_MTases_sf"/>
</dbReference>
<dbReference type="GO" id="GO:0008757">
    <property type="term" value="F:S-adenosylmethionine-dependent methyltransferase activity"/>
    <property type="evidence" value="ECO:0007669"/>
    <property type="project" value="InterPro"/>
</dbReference>
<dbReference type="KEGG" id="lck:HN018_12370"/>